<dbReference type="PRINTS" id="PR01577">
    <property type="entry name" value="KCNABCHANNEL"/>
</dbReference>
<dbReference type="Pfam" id="PF00248">
    <property type="entry name" value="Aldo_ket_red"/>
    <property type="match status" value="1"/>
</dbReference>
<organism evidence="5 6">
    <name type="scientific">Conidiobolus coronatus (strain ATCC 28846 / CBS 209.66 / NRRL 28638)</name>
    <name type="common">Delacroixia coronata</name>
    <dbReference type="NCBI Taxonomy" id="796925"/>
    <lineage>
        <taxon>Eukaryota</taxon>
        <taxon>Fungi</taxon>
        <taxon>Fungi incertae sedis</taxon>
        <taxon>Zoopagomycota</taxon>
        <taxon>Entomophthoromycotina</taxon>
        <taxon>Entomophthoromycetes</taxon>
        <taxon>Entomophthorales</taxon>
        <taxon>Ancylistaceae</taxon>
        <taxon>Conidiobolus</taxon>
    </lineage>
</organism>
<dbReference type="CDD" id="cd19143">
    <property type="entry name" value="AKR_AKR6C1_2"/>
    <property type="match status" value="1"/>
</dbReference>
<name>A0A137PHQ0_CONC2</name>
<dbReference type="GO" id="GO:0016491">
    <property type="term" value="F:oxidoreductase activity"/>
    <property type="evidence" value="ECO:0007669"/>
    <property type="project" value="UniProtKB-KW"/>
</dbReference>
<keyword evidence="6" id="KW-1185">Reference proteome</keyword>
<dbReference type="OrthoDB" id="1720422at2759"/>
<dbReference type="AlphaFoldDB" id="A0A137PHQ0"/>
<gene>
    <name evidence="5" type="ORF">CONCODRAFT_2317</name>
</gene>
<accession>A0A137PHQ0</accession>
<keyword evidence="3" id="KW-0560">Oxidoreductase</keyword>
<dbReference type="OMA" id="CQPYYNL"/>
<evidence type="ECO:0000313" key="6">
    <source>
        <dbReference type="Proteomes" id="UP000070444"/>
    </source>
</evidence>
<dbReference type="PANTHER" id="PTHR43150:SF2">
    <property type="entry name" value="HYPERKINETIC, ISOFORM M"/>
    <property type="match status" value="1"/>
</dbReference>
<dbReference type="Proteomes" id="UP000070444">
    <property type="component" value="Unassembled WGS sequence"/>
</dbReference>
<evidence type="ECO:0000256" key="3">
    <source>
        <dbReference type="ARBA" id="ARBA00023002"/>
    </source>
</evidence>
<dbReference type="PANTHER" id="PTHR43150">
    <property type="entry name" value="HYPERKINETIC, ISOFORM M"/>
    <property type="match status" value="1"/>
</dbReference>
<dbReference type="EMBL" id="KQ964422">
    <property type="protein sequence ID" value="KXN74518.1"/>
    <property type="molecule type" value="Genomic_DNA"/>
</dbReference>
<feature type="domain" description="NADP-dependent oxidoreductase" evidence="4">
    <location>
        <begin position="19"/>
        <end position="326"/>
    </location>
</feature>
<dbReference type="InterPro" id="IPR005399">
    <property type="entry name" value="K_chnl_volt-dep_bsu_KCNAB-rel"/>
</dbReference>
<dbReference type="SUPFAM" id="SSF51430">
    <property type="entry name" value="NAD(P)-linked oxidoreductase"/>
    <property type="match status" value="1"/>
</dbReference>
<sequence>MAQMQYRRLGRSGLKVSILSFGGWMAIQKPADQDLFDKLMKRAFEAGINFFDNAEYYAHGLSEEVMGKSIKYNNFKREDLVISTKIFVGTGGWGPNAKGLSRKHLIEGFNASLRRLDLDYVDLVFAHRPDLEVPMEEIVRTFNQLINQGKAFYWGTSEWSAQQITEAHVIAQRLGLEGPVMEQPQYNLFEREKLEKEYLPIFENFGLGTTIWSPLAFGVLTGKYNDGIPEGSRFDAKEGMFKDIANMFQTPDGKAKIEKVRKLAPIADKLGCSLAQLSLAWCTLNPNVSTVIFGASKLEQLESNVKALEYVEKFTPEVIEEIDAILQSKPTPVQNFRG</sequence>
<protein>
    <submittedName>
        <fullName evidence="5">Aldo/keto reductase</fullName>
    </submittedName>
</protein>
<evidence type="ECO:0000259" key="4">
    <source>
        <dbReference type="Pfam" id="PF00248"/>
    </source>
</evidence>
<evidence type="ECO:0000256" key="1">
    <source>
        <dbReference type="ARBA" id="ARBA00006515"/>
    </source>
</evidence>
<dbReference type="Gene3D" id="3.20.20.100">
    <property type="entry name" value="NADP-dependent oxidoreductase domain"/>
    <property type="match status" value="1"/>
</dbReference>
<comment type="similarity">
    <text evidence="1">Belongs to the shaker potassium channel beta subunit family.</text>
</comment>
<reference evidence="5 6" key="1">
    <citation type="journal article" date="2015" name="Genome Biol. Evol.">
        <title>Phylogenomic analyses indicate that early fungi evolved digesting cell walls of algal ancestors of land plants.</title>
        <authorList>
            <person name="Chang Y."/>
            <person name="Wang S."/>
            <person name="Sekimoto S."/>
            <person name="Aerts A.L."/>
            <person name="Choi C."/>
            <person name="Clum A."/>
            <person name="LaButti K.M."/>
            <person name="Lindquist E.A."/>
            <person name="Yee Ngan C."/>
            <person name="Ohm R.A."/>
            <person name="Salamov A.A."/>
            <person name="Grigoriev I.V."/>
            <person name="Spatafora J.W."/>
            <person name="Berbee M.L."/>
        </authorList>
    </citation>
    <scope>NUCLEOTIDE SEQUENCE [LARGE SCALE GENOMIC DNA]</scope>
    <source>
        <strain evidence="5 6">NRRL 28638</strain>
    </source>
</reference>
<dbReference type="InterPro" id="IPR036812">
    <property type="entry name" value="NAD(P)_OxRdtase_dom_sf"/>
</dbReference>
<evidence type="ECO:0000256" key="2">
    <source>
        <dbReference type="ARBA" id="ARBA00022857"/>
    </source>
</evidence>
<keyword evidence="2" id="KW-0521">NADP</keyword>
<proteinExistence type="inferred from homology"/>
<dbReference type="InterPro" id="IPR023210">
    <property type="entry name" value="NADP_OxRdtase_dom"/>
</dbReference>
<dbReference type="STRING" id="796925.A0A137PHQ0"/>
<evidence type="ECO:0000313" key="5">
    <source>
        <dbReference type="EMBL" id="KXN74518.1"/>
    </source>
</evidence>